<dbReference type="PANTHER" id="PTHR35339:SF4">
    <property type="entry name" value="LINALOOL DEHYDRATASE_ISOMERASE DOMAIN-CONTAINING PROTEIN"/>
    <property type="match status" value="1"/>
</dbReference>
<dbReference type="PANTHER" id="PTHR35339">
    <property type="entry name" value="LINALOOL DEHYDRATASE_ISOMERASE DOMAIN-CONTAINING PROTEIN"/>
    <property type="match status" value="1"/>
</dbReference>
<gene>
    <name evidence="3" type="ORF">KQJ23_15195</name>
</gene>
<dbReference type="InterPro" id="IPR016624">
    <property type="entry name" value="UCP014753"/>
</dbReference>
<organism evidence="3 4">
    <name type="scientific">Paenibacillus brevis</name>
    <dbReference type="NCBI Taxonomy" id="2841508"/>
    <lineage>
        <taxon>Bacteria</taxon>
        <taxon>Bacillati</taxon>
        <taxon>Bacillota</taxon>
        <taxon>Bacilli</taxon>
        <taxon>Bacillales</taxon>
        <taxon>Paenibacillaceae</taxon>
        <taxon>Paenibacillus</taxon>
    </lineage>
</organism>
<evidence type="ECO:0000259" key="2">
    <source>
        <dbReference type="Pfam" id="PF20938"/>
    </source>
</evidence>
<evidence type="ECO:0000313" key="4">
    <source>
        <dbReference type="Proteomes" id="UP000743001"/>
    </source>
</evidence>
<dbReference type="PIRSF" id="PIRSF014753">
    <property type="entry name" value="UCP014753"/>
    <property type="match status" value="1"/>
</dbReference>
<dbReference type="InterPro" id="IPR049349">
    <property type="entry name" value="DUF2264_N"/>
</dbReference>
<dbReference type="RefSeq" id="WP_216479728.1">
    <property type="nucleotide sequence ID" value="NZ_JAHLQJ010000013.1"/>
</dbReference>
<dbReference type="EMBL" id="JAHLQJ010000013">
    <property type="protein sequence ID" value="MBU5673173.1"/>
    <property type="molecule type" value="Genomic_DNA"/>
</dbReference>
<name>A0ABS6FT27_9BACL</name>
<protein>
    <submittedName>
        <fullName evidence="3">DUF2264 domain-containing protein</fullName>
    </submittedName>
</protein>
<accession>A0ABS6FT27</accession>
<dbReference type="Pfam" id="PF20938">
    <property type="entry name" value="DUF2264_C"/>
    <property type="match status" value="1"/>
</dbReference>
<dbReference type="Proteomes" id="UP000743001">
    <property type="component" value="Unassembled WGS sequence"/>
</dbReference>
<dbReference type="Pfam" id="PF10022">
    <property type="entry name" value="DUF2264"/>
    <property type="match status" value="1"/>
</dbReference>
<reference evidence="3 4" key="1">
    <citation type="submission" date="2021-06" db="EMBL/GenBank/DDBJ databases">
        <authorList>
            <person name="Sun Q."/>
            <person name="Li D."/>
        </authorList>
    </citation>
    <scope>NUCLEOTIDE SEQUENCE [LARGE SCALE GENOMIC DNA]</scope>
    <source>
        <strain evidence="3 4">MSJ-6</strain>
    </source>
</reference>
<proteinExistence type="predicted"/>
<sequence>MEGILNSIERNPLRTRQEVQEALRQLVRPLKPLYEMGGSRLPIKGSSAGYGEELAGMEGFSRILWGIVPDLAGGGTRELWANCLQGILNGTNPKHDQYWGEVDDYDQRLVEMAVLGLALCLIPEMIWEPLNEQERQHLYQWLNQINDHPCHDCNWLFFNVMVNMGFYKIGQPYDKEQMERNLRRIEEFDLGGGWYSDGIGGHSDYYVPFAMHYYGLVYAKLMEQEDPVRCSRFKQKALEFAAEFIHWFSPDGSAVAYGRSMTYRFAQSAFWSAFAYAGAYNEIFTPGVVKGLVLRNLRWWFSKPIFDAGGILTVGYAYPNLIMAENYNSPGSPYWALKTFLILAIEDKELFWQQEERELPDLPALSVQQEPHLVLCREKETGHVTAFNTGHLSTNEHTHTSAKYEKFAYSSVFGFSVPRAEWGLGQSAIDSMLGLSERDNLYRVRRRNEETWIQGHVLYARWLPWRDVEVRTWILAGLPWHIRVHRIVTARPLDAAEGGFALGIQEAPAIEESDKQVTARNPAGCSAVYGLIGYRGAVAVYPNADTNLLHPRTVLPTLTAVLAPGTHLLVSAIYGQAGEAEMMGLAEALDALGVRIGDGKAAVKLASGEILSIRGDMVR</sequence>
<feature type="domain" description="DUF2264" evidence="2">
    <location>
        <begin position="367"/>
        <end position="581"/>
    </location>
</feature>
<evidence type="ECO:0000259" key="1">
    <source>
        <dbReference type="Pfam" id="PF10022"/>
    </source>
</evidence>
<dbReference type="InterPro" id="IPR049237">
    <property type="entry name" value="DUF2264_C"/>
</dbReference>
<comment type="caution">
    <text evidence="3">The sequence shown here is derived from an EMBL/GenBank/DDBJ whole genome shotgun (WGS) entry which is preliminary data.</text>
</comment>
<evidence type="ECO:0000313" key="3">
    <source>
        <dbReference type="EMBL" id="MBU5673173.1"/>
    </source>
</evidence>
<feature type="domain" description="DUF2264" evidence="1">
    <location>
        <begin position="15"/>
        <end position="358"/>
    </location>
</feature>
<keyword evidence="4" id="KW-1185">Reference proteome</keyword>